<dbReference type="Gene3D" id="3.40.309.10">
    <property type="entry name" value="Aldehyde Dehydrogenase, Chain A, domain 2"/>
    <property type="match status" value="1"/>
</dbReference>
<accession>A0ABY2S4D1</accession>
<organism evidence="5 6">
    <name type="scientific">Prauserella endophytica</name>
    <dbReference type="NCBI Taxonomy" id="1592324"/>
    <lineage>
        <taxon>Bacteria</taxon>
        <taxon>Bacillati</taxon>
        <taxon>Actinomycetota</taxon>
        <taxon>Actinomycetes</taxon>
        <taxon>Pseudonocardiales</taxon>
        <taxon>Pseudonocardiaceae</taxon>
        <taxon>Prauserella</taxon>
        <taxon>Prauserella coralliicola group</taxon>
    </lineage>
</organism>
<proteinExistence type="inferred from homology"/>
<dbReference type="InterPro" id="IPR050740">
    <property type="entry name" value="Aldehyde_DH_Superfamily"/>
</dbReference>
<dbReference type="PROSITE" id="PS00687">
    <property type="entry name" value="ALDEHYDE_DEHYDR_GLU"/>
    <property type="match status" value="1"/>
</dbReference>
<gene>
    <name evidence="5" type="ORF">FCN18_16645</name>
</gene>
<dbReference type="InterPro" id="IPR016161">
    <property type="entry name" value="Ald_DH/histidinol_DH"/>
</dbReference>
<dbReference type="InterPro" id="IPR015590">
    <property type="entry name" value="Aldehyde_DH_dom"/>
</dbReference>
<feature type="active site" evidence="2">
    <location>
        <position position="243"/>
    </location>
</feature>
<dbReference type="EMBL" id="SWMS01000008">
    <property type="protein sequence ID" value="TKG70645.1"/>
    <property type="molecule type" value="Genomic_DNA"/>
</dbReference>
<name>A0ABY2S4D1_9PSEU</name>
<reference evidence="5 6" key="1">
    <citation type="journal article" date="2015" name="Antonie Van Leeuwenhoek">
        <title>Prauserella endophytica sp. nov., an endophytic actinobacterium isolated from Tamarix taklamakanensis.</title>
        <authorList>
            <person name="Liu J.M."/>
            <person name="Habden X."/>
            <person name="Guo L."/>
            <person name="Tuo L."/>
            <person name="Jiang Z.K."/>
            <person name="Liu S.W."/>
            <person name="Liu X.F."/>
            <person name="Chen L."/>
            <person name="Li R.F."/>
            <person name="Zhang Y.Q."/>
            <person name="Sun C.H."/>
        </authorList>
    </citation>
    <scope>NUCLEOTIDE SEQUENCE [LARGE SCALE GENOMIC DNA]</scope>
    <source>
        <strain evidence="5 6">CGMCC 4.7182</strain>
    </source>
</reference>
<dbReference type="Pfam" id="PF00171">
    <property type="entry name" value="Aldedh"/>
    <property type="match status" value="1"/>
</dbReference>
<comment type="caution">
    <text evidence="5">The sequence shown here is derived from an EMBL/GenBank/DDBJ whole genome shotgun (WGS) entry which is preliminary data.</text>
</comment>
<dbReference type="Proteomes" id="UP000309992">
    <property type="component" value="Unassembled WGS sequence"/>
</dbReference>
<dbReference type="SUPFAM" id="SSF53720">
    <property type="entry name" value="ALDH-like"/>
    <property type="match status" value="1"/>
</dbReference>
<evidence type="ECO:0000259" key="4">
    <source>
        <dbReference type="Pfam" id="PF00171"/>
    </source>
</evidence>
<keyword evidence="1 3" id="KW-0560">Oxidoreductase</keyword>
<evidence type="ECO:0000256" key="3">
    <source>
        <dbReference type="RuleBase" id="RU003345"/>
    </source>
</evidence>
<protein>
    <submittedName>
        <fullName evidence="5">NAD-dependent succinate-semialdehyde dehydrogenase</fullName>
    </submittedName>
</protein>
<dbReference type="InterPro" id="IPR016163">
    <property type="entry name" value="Ald_DH_C"/>
</dbReference>
<dbReference type="PANTHER" id="PTHR43353:SF5">
    <property type="entry name" value="SUCCINATE-SEMIALDEHYDE DEHYDROGENASE, MITOCHONDRIAL"/>
    <property type="match status" value="1"/>
</dbReference>
<feature type="domain" description="Aldehyde dehydrogenase" evidence="4">
    <location>
        <begin position="7"/>
        <end position="469"/>
    </location>
</feature>
<comment type="similarity">
    <text evidence="3">Belongs to the aldehyde dehydrogenase family.</text>
</comment>
<sequence>MLIAGEWVEAASGKTYTRANPATGEPVGEVPLGDERDAEHAVAAAAAAFPGWRATPVTERAAALRRTGGVLRARAADIARLITSEQGKPIGAARAEVLAAAELLDWYAEEARRVYGEWIPDPLPDRRLLTVRQPIGVAAAITPWNVPVSMVARKAGAALAAACAVVVKPAEQTPLSALAVAEAFTEAGLPPGAVNVVTGDPASIGGVLLGDDRVRAVSFTGSTATGMLLMRQAAGTVKKLSLELGGNAPFVIFDDADLDLAVAALAAVKFRNAGQTCVSPNRVFVHESVAEAVTARLTRSVRSLHVGNGLAPETQVGPLVDHAALAKVERHVADALDRGARLETGGRRLTGGEYDGGAFYEPTVLSHVDSSMLIATEETFGPVAGLLTFSGEDEVVAAANATPYGLASYVYTRDLGRAFRVAEGIEAGMVGVNDTRLSAPEAPFGGVKHSGLGREGGRQGLDEFLETKLITIGI</sequence>
<dbReference type="CDD" id="cd07103">
    <property type="entry name" value="ALDH_F5_SSADH_GabD"/>
    <property type="match status" value="1"/>
</dbReference>
<dbReference type="PANTHER" id="PTHR43353">
    <property type="entry name" value="SUCCINATE-SEMIALDEHYDE DEHYDROGENASE, MITOCHONDRIAL"/>
    <property type="match status" value="1"/>
</dbReference>
<evidence type="ECO:0000313" key="6">
    <source>
        <dbReference type="Proteomes" id="UP000309992"/>
    </source>
</evidence>
<keyword evidence="6" id="KW-1185">Reference proteome</keyword>
<evidence type="ECO:0000256" key="1">
    <source>
        <dbReference type="ARBA" id="ARBA00023002"/>
    </source>
</evidence>
<evidence type="ECO:0000256" key="2">
    <source>
        <dbReference type="PROSITE-ProRule" id="PRU10007"/>
    </source>
</evidence>
<dbReference type="Gene3D" id="3.40.605.10">
    <property type="entry name" value="Aldehyde Dehydrogenase, Chain A, domain 1"/>
    <property type="match status" value="1"/>
</dbReference>
<dbReference type="InterPro" id="IPR029510">
    <property type="entry name" value="Ald_DH_CS_GLU"/>
</dbReference>
<evidence type="ECO:0000313" key="5">
    <source>
        <dbReference type="EMBL" id="TKG70645.1"/>
    </source>
</evidence>
<dbReference type="InterPro" id="IPR016162">
    <property type="entry name" value="Ald_DH_N"/>
</dbReference>